<reference evidence="1" key="1">
    <citation type="submission" date="2014-03" db="EMBL/GenBank/DDBJ databases">
        <title>Draft Genome Sequences of 13 Willow Endophytes.</title>
        <authorList>
            <person name="Gan H.Y."/>
            <person name="Gan H.M."/>
            <person name="Savka M.A."/>
            <person name="Hudson A.O."/>
        </authorList>
    </citation>
    <scope>NUCLEOTIDE SEQUENCE [LARGE SCALE GENOMIC DNA]</scope>
    <source>
        <strain evidence="1">RIT293</strain>
    </source>
</reference>
<sequence>MFTVTESVHIDRPVNEVFDFFTEGRARWDESVISEELTSPPPVGVGSTMHTRMRAVGREVDFDWRVTAYEPGARMAVTSTSGIMATSSDLQFADANGATVVAVRIDAEPTGIMRLAEPMIADSIRSTLATSLARAKRMLESA</sequence>
<evidence type="ECO:0000313" key="1">
    <source>
        <dbReference type="EMBL" id="EZP27749.1"/>
    </source>
</evidence>
<dbReference type="EMBL" id="JFYO01000005">
    <property type="protein sequence ID" value="EZP27749.1"/>
    <property type="molecule type" value="Genomic_DNA"/>
</dbReference>
<dbReference type="AlphaFoldDB" id="A0A031FSE1"/>
<protein>
    <submittedName>
        <fullName evidence="1">Putative integral membrane protein</fullName>
    </submittedName>
</protein>
<evidence type="ECO:0000313" key="2">
    <source>
        <dbReference type="Proteomes" id="UP000024001"/>
    </source>
</evidence>
<keyword evidence="2" id="KW-1185">Reference proteome</keyword>
<dbReference type="RefSeq" id="WP_036311345.1">
    <property type="nucleotide sequence ID" value="NZ_CP031421.1"/>
</dbReference>
<comment type="caution">
    <text evidence="1">The sequence shown here is derived from an EMBL/GenBank/DDBJ whole genome shotgun (WGS) entry which is preliminary data.</text>
</comment>
<dbReference type="InterPro" id="IPR023393">
    <property type="entry name" value="START-like_dom_sf"/>
</dbReference>
<organism evidence="1 2">
    <name type="scientific">Microbacterium oleivorans</name>
    <dbReference type="NCBI Taxonomy" id="273677"/>
    <lineage>
        <taxon>Bacteria</taxon>
        <taxon>Bacillati</taxon>
        <taxon>Actinomycetota</taxon>
        <taxon>Actinomycetes</taxon>
        <taxon>Micrococcales</taxon>
        <taxon>Microbacteriaceae</taxon>
        <taxon>Microbacterium</taxon>
    </lineage>
</organism>
<dbReference type="OrthoDB" id="5951835at2"/>
<dbReference type="GeneID" id="91433216"/>
<proteinExistence type="predicted"/>
<dbReference type="KEGG" id="moo:BWL13_02866"/>
<accession>A0A031FSE1</accession>
<dbReference type="InterPro" id="IPR019587">
    <property type="entry name" value="Polyketide_cyclase/dehydratase"/>
</dbReference>
<dbReference type="eggNOG" id="COG3832">
    <property type="taxonomic scope" value="Bacteria"/>
</dbReference>
<dbReference type="Gene3D" id="3.30.530.20">
    <property type="match status" value="1"/>
</dbReference>
<dbReference type="PATRIC" id="fig|273677.3.peg.1724"/>
<gene>
    <name evidence="1" type="ORF">BW34_01741</name>
</gene>
<dbReference type="SUPFAM" id="SSF55961">
    <property type="entry name" value="Bet v1-like"/>
    <property type="match status" value="1"/>
</dbReference>
<dbReference type="Pfam" id="PF10604">
    <property type="entry name" value="Polyketide_cyc2"/>
    <property type="match status" value="1"/>
</dbReference>
<dbReference type="Proteomes" id="UP000024001">
    <property type="component" value="Unassembled WGS sequence"/>
</dbReference>
<name>A0A031FSE1_9MICO</name>